<dbReference type="PROSITE" id="PS51352">
    <property type="entry name" value="THIOREDOXIN_2"/>
    <property type="match status" value="1"/>
</dbReference>
<feature type="site" description="Deprotonates C-terminal active site Cys" evidence="5">
    <location>
        <position position="26"/>
    </location>
</feature>
<dbReference type="AlphaFoldDB" id="S6BTN7"/>
<dbReference type="PANTHER" id="PTHR46115">
    <property type="entry name" value="THIOREDOXIN-LIKE PROTEIN 1"/>
    <property type="match status" value="1"/>
</dbReference>
<dbReference type="OrthoDB" id="2121326at2759"/>
<evidence type="ECO:0000313" key="8">
    <source>
        <dbReference type="EMBL" id="BAN67602.1"/>
    </source>
</evidence>
<dbReference type="CDD" id="cd02947">
    <property type="entry name" value="TRX_family"/>
    <property type="match status" value="1"/>
</dbReference>
<organism evidence="8">
    <name type="scientific">Polypedilum vanderplanki</name>
    <name type="common">Sleeping chironomid midge</name>
    <dbReference type="NCBI Taxonomy" id="319348"/>
    <lineage>
        <taxon>Eukaryota</taxon>
        <taxon>Metazoa</taxon>
        <taxon>Ecdysozoa</taxon>
        <taxon>Arthropoda</taxon>
        <taxon>Hexapoda</taxon>
        <taxon>Insecta</taxon>
        <taxon>Pterygota</taxon>
        <taxon>Neoptera</taxon>
        <taxon>Endopterygota</taxon>
        <taxon>Diptera</taxon>
        <taxon>Nematocera</taxon>
        <taxon>Chironomoidea</taxon>
        <taxon>Chironomidae</taxon>
        <taxon>Chironominae</taxon>
        <taxon>Polypedilum</taxon>
        <taxon>Polypedilum</taxon>
    </lineage>
</organism>
<dbReference type="PRINTS" id="PR00421">
    <property type="entry name" value="THIOREDOXIN"/>
</dbReference>
<dbReference type="InterPro" id="IPR017937">
    <property type="entry name" value="Thioredoxin_CS"/>
</dbReference>
<feature type="non-terminal residue" evidence="8">
    <location>
        <position position="107"/>
    </location>
</feature>
<dbReference type="Proteomes" id="UP001107558">
    <property type="component" value="Chromosome 1"/>
</dbReference>
<dbReference type="EMBL" id="AB842145">
    <property type="protein sequence ID" value="BAN67602.1"/>
    <property type="molecule type" value="mRNA"/>
</dbReference>
<keyword evidence="2" id="KW-0249">Electron transport</keyword>
<feature type="site" description="Contributes to redox potential value" evidence="5">
    <location>
        <position position="34"/>
    </location>
</feature>
<evidence type="ECO:0000256" key="4">
    <source>
        <dbReference type="ARBA" id="ARBA00023284"/>
    </source>
</evidence>
<gene>
    <name evidence="8" type="primary">PvTrx2</name>
    <name evidence="9" type="ORF">PVAND_011997</name>
</gene>
<name>S6BTN7_POLVA</name>
<reference evidence="9" key="2">
    <citation type="submission" date="2021-03" db="EMBL/GenBank/DDBJ databases">
        <title>Chromosome level genome of the anhydrobiotic midge Polypedilum vanderplanki.</title>
        <authorList>
            <person name="Yoshida Y."/>
            <person name="Kikawada T."/>
            <person name="Gusev O."/>
        </authorList>
    </citation>
    <scope>NUCLEOTIDE SEQUENCE</scope>
    <source>
        <strain evidence="9">NIAS01</strain>
        <tissue evidence="9">Whole body or cell culture</tissue>
    </source>
</reference>
<evidence type="ECO:0000259" key="7">
    <source>
        <dbReference type="PROSITE" id="PS51352"/>
    </source>
</evidence>
<dbReference type="PROSITE" id="PS00194">
    <property type="entry name" value="THIOREDOXIN_1"/>
    <property type="match status" value="1"/>
</dbReference>
<dbReference type="Pfam" id="PF00085">
    <property type="entry name" value="Thioredoxin"/>
    <property type="match status" value="1"/>
</dbReference>
<proteinExistence type="evidence at transcript level"/>
<feature type="domain" description="Thioredoxin" evidence="7">
    <location>
        <begin position="2"/>
        <end position="107"/>
    </location>
</feature>
<reference evidence="8" key="1">
    <citation type="submission" date="2013-07" db="EMBL/GenBank/DDBJ databases">
        <title>Functional and evolutionary insights for the origin and mechanisms of complete desiccation tolerance from genome of the sleeping chironomid Polypedilum vanderplanki.</title>
        <authorList>
            <person name="Gusev O."/>
            <person name="Suetsugu Y."/>
            <person name="Cornette R."/>
            <person name="Kawashima T."/>
            <person name="Logacheva M."/>
            <person name="Kondrashev A."/>
            <person name="Penin A."/>
            <person name="Hatanaka R."/>
            <person name="Kikuta S."/>
            <person name="Shimura S."/>
            <person name="Katayose Y."/>
            <person name="Matsumoto T."/>
            <person name="Shagimardanova E."/>
            <person name="Alexeev D."/>
            <person name="Govorun V."/>
            <person name="Wisecaver J."/>
            <person name="Mikheyev A."/>
            <person name="Koyanagi R."/>
            <person name="Nishiyama T."/>
            <person name="Shigenobu S."/>
            <person name="Shibata T.F."/>
            <person name="Hasebe M."/>
            <person name="Okuda T."/>
            <person name="Satoh N."/>
            <person name="Kikawada T."/>
        </authorList>
    </citation>
    <scope>NUCLEOTIDE SEQUENCE</scope>
</reference>
<dbReference type="SUPFAM" id="SSF52833">
    <property type="entry name" value="Thioredoxin-like"/>
    <property type="match status" value="1"/>
</dbReference>
<evidence type="ECO:0000256" key="6">
    <source>
        <dbReference type="PIRSR" id="PIRSR000077-4"/>
    </source>
</evidence>
<dbReference type="EMBL" id="JADBJN010000001">
    <property type="protein sequence ID" value="KAG5682658.1"/>
    <property type="molecule type" value="Genomic_DNA"/>
</dbReference>
<dbReference type="InterPro" id="IPR005746">
    <property type="entry name" value="Thioredoxin"/>
</dbReference>
<dbReference type="FunFam" id="3.40.30.10:FF:000104">
    <property type="entry name" value="Thioredoxin"/>
    <property type="match status" value="1"/>
</dbReference>
<evidence type="ECO:0000313" key="10">
    <source>
        <dbReference type="Proteomes" id="UP001107558"/>
    </source>
</evidence>
<feature type="active site" description="Nucleophile" evidence="5">
    <location>
        <position position="35"/>
    </location>
</feature>
<feature type="active site" description="Nucleophile" evidence="5">
    <location>
        <position position="32"/>
    </location>
</feature>
<evidence type="ECO:0000256" key="2">
    <source>
        <dbReference type="ARBA" id="ARBA00022982"/>
    </source>
</evidence>
<feature type="disulfide bond" description="Redox-active" evidence="6">
    <location>
        <begin position="32"/>
        <end position="35"/>
    </location>
</feature>
<sequence>MVYLIKDKADFDAQLEKAGDLLVIVDFFATWCGPCKMIAPKLEEFSNTYSDKIVVVKVDVDECEDLAVQYNISSMPTFVFIKKGQQIDSFSGANAEKLEKYITQHTS</sequence>
<dbReference type="PIRSF" id="PIRSF000077">
    <property type="entry name" value="Thioredoxin"/>
    <property type="match status" value="1"/>
</dbReference>
<accession>S6BTN7</accession>
<keyword evidence="10" id="KW-1185">Reference proteome</keyword>
<keyword evidence="3 6" id="KW-1015">Disulfide bond</keyword>
<keyword evidence="1" id="KW-0813">Transport</keyword>
<dbReference type="InterPro" id="IPR036249">
    <property type="entry name" value="Thioredoxin-like_sf"/>
</dbReference>
<protein>
    <submittedName>
        <fullName evidence="8">Thioredoxin</fullName>
    </submittedName>
</protein>
<dbReference type="NCBIfam" id="TIGR01068">
    <property type="entry name" value="thioredoxin"/>
    <property type="match status" value="1"/>
</dbReference>
<keyword evidence="4 6" id="KW-0676">Redox-active center</keyword>
<evidence type="ECO:0000256" key="5">
    <source>
        <dbReference type="PIRSR" id="PIRSR000077-1"/>
    </source>
</evidence>
<evidence type="ECO:0000313" key="9">
    <source>
        <dbReference type="EMBL" id="KAG5682658.1"/>
    </source>
</evidence>
<dbReference type="GO" id="GO:0015035">
    <property type="term" value="F:protein-disulfide reductase activity"/>
    <property type="evidence" value="ECO:0007669"/>
    <property type="project" value="InterPro"/>
</dbReference>
<dbReference type="InterPro" id="IPR013766">
    <property type="entry name" value="Thioredoxin_domain"/>
</dbReference>
<dbReference type="Gene3D" id="3.40.30.10">
    <property type="entry name" value="Glutaredoxin"/>
    <property type="match status" value="1"/>
</dbReference>
<feature type="site" description="Contributes to redox potential value" evidence="5">
    <location>
        <position position="33"/>
    </location>
</feature>
<evidence type="ECO:0000256" key="1">
    <source>
        <dbReference type="ARBA" id="ARBA00022448"/>
    </source>
</evidence>
<evidence type="ECO:0000256" key="3">
    <source>
        <dbReference type="ARBA" id="ARBA00023157"/>
    </source>
</evidence>